<dbReference type="STRING" id="996342.SAMN05443551_0359"/>
<proteinExistence type="predicted"/>
<keyword evidence="3" id="KW-1185">Reference proteome</keyword>
<organism evidence="2 3">
    <name type="scientific">Marivita hallyeonensis</name>
    <dbReference type="NCBI Taxonomy" id="996342"/>
    <lineage>
        <taxon>Bacteria</taxon>
        <taxon>Pseudomonadati</taxon>
        <taxon>Pseudomonadota</taxon>
        <taxon>Alphaproteobacteria</taxon>
        <taxon>Rhodobacterales</taxon>
        <taxon>Roseobacteraceae</taxon>
        <taxon>Marivita</taxon>
    </lineage>
</organism>
<gene>
    <name evidence="2" type="ORF">SAMN05443551_0359</name>
</gene>
<dbReference type="RefSeq" id="WP_072775812.1">
    <property type="nucleotide sequence ID" value="NZ_FQXC01000001.1"/>
</dbReference>
<sequence>MLITYTGTNPLFLEQSFFDLDGNLRVAVTSFSPNEVVLTHTVFTQANVNVTLNGTGFATNGSGALTAGQITSIEFDGVGIEQATVTDINWSAATFQNALFDLEEPAQFSRLASLFNSSGPITIDATRGQSPFDQEFTWRGFLPLLTQPITFIGSQFDDSVEGTSGSDVIDTRGSTENADRIVGSEGDDIILFSLPDGATSVGYIIDYDPIAEPVEFNINGSTNSGTVAGPGFADTLQGVSIALDAYLGLEGTSGADVYNITLAPGQVAAAIGGPGADVYNIAADGGLPIFDFQFNDVVAGASVNLATGAVLNDGFGFSETINLSGTPDFTILRTTDLGDLVTDGPGDHLIRLFEGNDTVFGSLSGEDSIAGGGGTDLVAFDEASQGNLTIFFEDAVSTVIDRSAPTGSMALLGVEQIETNGGVRFEVSKHDGISTISAEDLTALAELYIAYFNRAADALGLSFWATVFEKDGFSLRDIADLFFTQPETVALYSDVSDSDFVQAVYNNVFGRDADQAGLTFWSAQLAAGNVTESGFIVDFLAGARAATGSSADVAYIENKTDIGLYFAVVQGQSNVTAARNVMDAFDGSLASIDEAINLADTALASAEASDTELLLPVIGVIASPFDLV</sequence>
<feature type="domain" description="DUF4214" evidence="1">
    <location>
        <begin position="482"/>
        <end position="540"/>
    </location>
</feature>
<dbReference type="InterPro" id="IPR025282">
    <property type="entry name" value="DUF4214"/>
</dbReference>
<protein>
    <recommendedName>
        <fullName evidence="1">DUF4214 domain-containing protein</fullName>
    </recommendedName>
</protein>
<dbReference type="AlphaFoldDB" id="A0A1M5M1C7"/>
<reference evidence="2 3" key="1">
    <citation type="submission" date="2016-11" db="EMBL/GenBank/DDBJ databases">
        <authorList>
            <person name="Jaros S."/>
            <person name="Januszkiewicz K."/>
            <person name="Wedrychowicz H."/>
        </authorList>
    </citation>
    <scope>NUCLEOTIDE SEQUENCE [LARGE SCALE GENOMIC DNA]</scope>
    <source>
        <strain evidence="2 3">DSM 29431</strain>
    </source>
</reference>
<dbReference type="OrthoDB" id="7727094at2"/>
<dbReference type="Proteomes" id="UP000184221">
    <property type="component" value="Unassembled WGS sequence"/>
</dbReference>
<dbReference type="Pfam" id="PF13946">
    <property type="entry name" value="DUF4214"/>
    <property type="match status" value="1"/>
</dbReference>
<name>A0A1M5M1C7_9RHOB</name>
<accession>A0A1M5M1C7</accession>
<evidence type="ECO:0000259" key="1">
    <source>
        <dbReference type="Pfam" id="PF13946"/>
    </source>
</evidence>
<dbReference type="EMBL" id="FQXC01000001">
    <property type="protein sequence ID" value="SHG71068.1"/>
    <property type="molecule type" value="Genomic_DNA"/>
</dbReference>
<evidence type="ECO:0000313" key="3">
    <source>
        <dbReference type="Proteomes" id="UP000184221"/>
    </source>
</evidence>
<evidence type="ECO:0000313" key="2">
    <source>
        <dbReference type="EMBL" id="SHG71068.1"/>
    </source>
</evidence>